<evidence type="ECO:0000256" key="1">
    <source>
        <dbReference type="SAM" id="MobiDB-lite"/>
    </source>
</evidence>
<evidence type="ECO:0000313" key="3">
    <source>
        <dbReference type="Proteomes" id="UP000191518"/>
    </source>
</evidence>
<dbReference type="OrthoDB" id="2279190at2759"/>
<reference evidence="3" key="1">
    <citation type="journal article" date="2017" name="Nat. Microbiol.">
        <title>Global analysis of biosynthetic gene clusters reveals vast potential of secondary metabolite production in Penicillium species.</title>
        <authorList>
            <person name="Nielsen J.C."/>
            <person name="Grijseels S."/>
            <person name="Prigent S."/>
            <person name="Ji B."/>
            <person name="Dainat J."/>
            <person name="Nielsen K.F."/>
            <person name="Frisvad J.C."/>
            <person name="Workman M."/>
            <person name="Nielsen J."/>
        </authorList>
    </citation>
    <scope>NUCLEOTIDE SEQUENCE [LARGE SCALE GENOMIC DNA]</scope>
    <source>
        <strain evidence="3">IBT 29486</strain>
    </source>
</reference>
<protein>
    <submittedName>
        <fullName evidence="2">Uncharacterized protein</fullName>
    </submittedName>
</protein>
<evidence type="ECO:0000313" key="2">
    <source>
        <dbReference type="EMBL" id="OQE10488.1"/>
    </source>
</evidence>
<organism evidence="2 3">
    <name type="scientific">Penicillium vulpinum</name>
    <dbReference type="NCBI Taxonomy" id="29845"/>
    <lineage>
        <taxon>Eukaryota</taxon>
        <taxon>Fungi</taxon>
        <taxon>Dikarya</taxon>
        <taxon>Ascomycota</taxon>
        <taxon>Pezizomycotina</taxon>
        <taxon>Eurotiomycetes</taxon>
        <taxon>Eurotiomycetidae</taxon>
        <taxon>Eurotiales</taxon>
        <taxon>Aspergillaceae</taxon>
        <taxon>Penicillium</taxon>
    </lineage>
</organism>
<dbReference type="STRING" id="29845.A0A1V6S9F5"/>
<sequence>MSQVHRQKISKESEEAQPQLQSPPNHTGGREPAKLARRAPAPQEYEDDVMPAPLSGRRISLIRGARIRDRPAKVDEEEGSLKIKIDLLEVEVELYTQVRGDVTVGLL</sequence>
<keyword evidence="3" id="KW-1185">Reference proteome</keyword>
<gene>
    <name evidence="2" type="ORF">PENVUL_c004G04695</name>
</gene>
<dbReference type="Proteomes" id="UP000191518">
    <property type="component" value="Unassembled WGS sequence"/>
</dbReference>
<name>A0A1V6S9F5_9EURO</name>
<comment type="caution">
    <text evidence="2">The sequence shown here is derived from an EMBL/GenBank/DDBJ whole genome shotgun (WGS) entry which is preliminary data.</text>
</comment>
<feature type="compositionally biased region" description="Polar residues" evidence="1">
    <location>
        <begin position="16"/>
        <end position="25"/>
    </location>
</feature>
<feature type="region of interest" description="Disordered" evidence="1">
    <location>
        <begin position="1"/>
        <end position="53"/>
    </location>
</feature>
<dbReference type="AlphaFoldDB" id="A0A1V6S9F5"/>
<accession>A0A1V6S9F5</accession>
<proteinExistence type="predicted"/>
<dbReference type="EMBL" id="MDYP01000004">
    <property type="protein sequence ID" value="OQE10488.1"/>
    <property type="molecule type" value="Genomic_DNA"/>
</dbReference>